<dbReference type="Proteomes" id="UP001501599">
    <property type="component" value="Unassembled WGS sequence"/>
</dbReference>
<keyword evidence="3" id="KW-1185">Reference proteome</keyword>
<organism evidence="2 3">
    <name type="scientific">Agrococcus versicolor</name>
    <dbReference type="NCBI Taxonomy" id="501482"/>
    <lineage>
        <taxon>Bacteria</taxon>
        <taxon>Bacillati</taxon>
        <taxon>Actinomycetota</taxon>
        <taxon>Actinomycetes</taxon>
        <taxon>Micrococcales</taxon>
        <taxon>Microbacteriaceae</taxon>
        <taxon>Agrococcus</taxon>
    </lineage>
</organism>
<evidence type="ECO:0000313" key="2">
    <source>
        <dbReference type="EMBL" id="GAA2171151.1"/>
    </source>
</evidence>
<evidence type="ECO:0008006" key="4">
    <source>
        <dbReference type="Google" id="ProtNLM"/>
    </source>
</evidence>
<evidence type="ECO:0000313" key="3">
    <source>
        <dbReference type="Proteomes" id="UP001501599"/>
    </source>
</evidence>
<proteinExistence type="predicted"/>
<reference evidence="2 3" key="1">
    <citation type="journal article" date="2019" name="Int. J. Syst. Evol. Microbiol.">
        <title>The Global Catalogue of Microorganisms (GCM) 10K type strain sequencing project: providing services to taxonomists for standard genome sequencing and annotation.</title>
        <authorList>
            <consortium name="The Broad Institute Genomics Platform"/>
            <consortium name="The Broad Institute Genome Sequencing Center for Infectious Disease"/>
            <person name="Wu L."/>
            <person name="Ma J."/>
        </authorList>
    </citation>
    <scope>NUCLEOTIDE SEQUENCE [LARGE SCALE GENOMIC DNA]</scope>
    <source>
        <strain evidence="2 3">JCM 16026</strain>
    </source>
</reference>
<feature type="compositionally biased region" description="Basic residues" evidence="1">
    <location>
        <begin position="79"/>
        <end position="90"/>
    </location>
</feature>
<gene>
    <name evidence="2" type="ORF">GCM10009846_04000</name>
</gene>
<feature type="region of interest" description="Disordered" evidence="1">
    <location>
        <begin position="38"/>
        <end position="90"/>
    </location>
</feature>
<protein>
    <recommendedName>
        <fullName evidence="4">YtxH domain-containing protein</fullName>
    </recommendedName>
</protein>
<name>A0ABN3AKJ4_9MICO</name>
<feature type="compositionally biased region" description="Basic and acidic residues" evidence="1">
    <location>
        <begin position="49"/>
        <end position="61"/>
    </location>
</feature>
<dbReference type="EMBL" id="BAAAQT010000001">
    <property type="protein sequence ID" value="GAA2171151.1"/>
    <property type="molecule type" value="Genomic_DNA"/>
</dbReference>
<dbReference type="RefSeq" id="WP_344339744.1">
    <property type="nucleotide sequence ID" value="NZ_BAAAQT010000001.1"/>
</dbReference>
<sequence length="90" mass="10147">MRTKILIVAGIAAAGYVLGTRANRPVARESVRHQLVRLWNDPKARKRREQQAKQLQKDAGKTAKRLRKDAGKKAEHLAKAARKRAKDLGR</sequence>
<evidence type="ECO:0000256" key="1">
    <source>
        <dbReference type="SAM" id="MobiDB-lite"/>
    </source>
</evidence>
<feature type="compositionally biased region" description="Basic and acidic residues" evidence="1">
    <location>
        <begin position="68"/>
        <end position="78"/>
    </location>
</feature>
<comment type="caution">
    <text evidence="2">The sequence shown here is derived from an EMBL/GenBank/DDBJ whole genome shotgun (WGS) entry which is preliminary data.</text>
</comment>
<accession>A0ABN3AKJ4</accession>